<dbReference type="EMBL" id="JMIU01000001">
    <property type="protein sequence ID" value="KDN95073.1"/>
    <property type="molecule type" value="Genomic_DNA"/>
</dbReference>
<evidence type="ECO:0000259" key="6">
    <source>
        <dbReference type="Pfam" id="PF01509"/>
    </source>
</evidence>
<evidence type="ECO:0000256" key="1">
    <source>
        <dbReference type="ARBA" id="ARBA00000385"/>
    </source>
</evidence>
<evidence type="ECO:0000313" key="9">
    <source>
        <dbReference type="EMBL" id="KDN95073.1"/>
    </source>
</evidence>
<comment type="similarity">
    <text evidence="2 5">Belongs to the pseudouridine synthase TruB family. Type 1 subfamily.</text>
</comment>
<dbReference type="AlphaFoldDB" id="A0A066ZMM6"/>
<dbReference type="InterPro" id="IPR020103">
    <property type="entry name" value="PsdUridine_synth_cat_dom_sf"/>
</dbReference>
<dbReference type="Pfam" id="PF16198">
    <property type="entry name" value="TruB_C_2"/>
    <property type="match status" value="1"/>
</dbReference>
<dbReference type="InterPro" id="IPR015947">
    <property type="entry name" value="PUA-like_sf"/>
</dbReference>
<evidence type="ECO:0000256" key="3">
    <source>
        <dbReference type="ARBA" id="ARBA00022694"/>
    </source>
</evidence>
<comment type="function">
    <text evidence="5">Responsible for synthesis of pseudouridine from uracil-55 in the psi GC loop of transfer RNAs.</text>
</comment>
<protein>
    <recommendedName>
        <fullName evidence="5">tRNA pseudouridine synthase B</fullName>
        <ecNumber evidence="5">5.4.99.25</ecNumber>
    </recommendedName>
    <alternativeName>
        <fullName evidence="5">tRNA pseudouridine(55) synthase</fullName>
        <shortName evidence="5">Psi55 synthase</shortName>
    </alternativeName>
    <alternativeName>
        <fullName evidence="5">tRNA pseudouridylate synthase</fullName>
    </alternativeName>
    <alternativeName>
        <fullName evidence="5">tRNA-uridine isomerase</fullName>
    </alternativeName>
</protein>
<dbReference type="InterPro" id="IPR015240">
    <property type="entry name" value="tRNA_sdUridine_synth_fam1_C"/>
</dbReference>
<evidence type="ECO:0000313" key="10">
    <source>
        <dbReference type="Proteomes" id="UP000027341"/>
    </source>
</evidence>
<dbReference type="InterPro" id="IPR014780">
    <property type="entry name" value="tRNA_psdUridine_synth_TruB"/>
</dbReference>
<evidence type="ECO:0000256" key="4">
    <source>
        <dbReference type="ARBA" id="ARBA00023235"/>
    </source>
</evidence>
<dbReference type="SUPFAM" id="SSF88697">
    <property type="entry name" value="PUA domain-like"/>
    <property type="match status" value="1"/>
</dbReference>
<dbReference type="NCBIfam" id="TIGR00431">
    <property type="entry name" value="TruB"/>
    <property type="match status" value="1"/>
</dbReference>
<comment type="catalytic activity">
    <reaction evidence="1 5">
        <text>uridine(55) in tRNA = pseudouridine(55) in tRNA</text>
        <dbReference type="Rhea" id="RHEA:42532"/>
        <dbReference type="Rhea" id="RHEA-COMP:10101"/>
        <dbReference type="Rhea" id="RHEA-COMP:10102"/>
        <dbReference type="ChEBI" id="CHEBI:65314"/>
        <dbReference type="ChEBI" id="CHEBI:65315"/>
        <dbReference type="EC" id="5.4.99.25"/>
    </reaction>
</comment>
<dbReference type="InterPro" id="IPR032819">
    <property type="entry name" value="TruB_C"/>
</dbReference>
<dbReference type="GO" id="GO:0160148">
    <property type="term" value="F:tRNA pseudouridine(55) synthase activity"/>
    <property type="evidence" value="ECO:0007669"/>
    <property type="project" value="UniProtKB-EC"/>
</dbReference>
<evidence type="ECO:0000256" key="2">
    <source>
        <dbReference type="ARBA" id="ARBA00005642"/>
    </source>
</evidence>
<dbReference type="Gene3D" id="2.30.130.10">
    <property type="entry name" value="PUA domain"/>
    <property type="match status" value="1"/>
</dbReference>
<sequence>MTKKQWQRVDGIVLIDKPEGMTSNDLLQKVRRIYQAKKAGHTGALDPFATGLLPICFGEATKISGLLLDSDKRYQATLKLGVATDTGDKDGEVAQQASIPELSQEKIEGVLNSFIGEVAQVPPMYSALKHKGKPLYEYARQGIEIERPARNIRVLEIKLLGFESDEIRFEVFCSKGTYVRTLGEDIAKVLGTVGHLTALRRLQTGSLTADDMHTMEVVSQNPDDYLQALDLPLEHLQAMHLNELDTQTIQHGGKLAVEKPQTDLVRFYDDKERFFGVGEWQFEKNLLKPKRLFNLADD</sequence>
<dbReference type="RefSeq" id="WP_029908824.1">
    <property type="nucleotide sequence ID" value="NZ_AP020335.1"/>
</dbReference>
<proteinExistence type="inferred from homology"/>
<keyword evidence="3 5" id="KW-0819">tRNA processing</keyword>
<evidence type="ECO:0000256" key="5">
    <source>
        <dbReference type="HAMAP-Rule" id="MF_01080"/>
    </source>
</evidence>
<name>A0A066ZMM6_HYDMR</name>
<dbReference type="Proteomes" id="UP000027341">
    <property type="component" value="Unassembled WGS sequence"/>
</dbReference>
<dbReference type="Gene3D" id="3.30.2350.10">
    <property type="entry name" value="Pseudouridine synthase"/>
    <property type="match status" value="1"/>
</dbReference>
<dbReference type="PANTHER" id="PTHR13767">
    <property type="entry name" value="TRNA-PSEUDOURIDINE SYNTHASE"/>
    <property type="match status" value="1"/>
</dbReference>
<dbReference type="GO" id="GO:0031119">
    <property type="term" value="P:tRNA pseudouridine synthesis"/>
    <property type="evidence" value="ECO:0007669"/>
    <property type="project" value="UniProtKB-UniRule"/>
</dbReference>
<dbReference type="InterPro" id="IPR036974">
    <property type="entry name" value="PUA_sf"/>
</dbReference>
<dbReference type="InterPro" id="IPR002501">
    <property type="entry name" value="PsdUridine_synth_N"/>
</dbReference>
<keyword evidence="10" id="KW-1185">Reference proteome</keyword>
<evidence type="ECO:0000259" key="7">
    <source>
        <dbReference type="Pfam" id="PF09157"/>
    </source>
</evidence>
<dbReference type="GO" id="GO:0003723">
    <property type="term" value="F:RNA binding"/>
    <property type="evidence" value="ECO:0007669"/>
    <property type="project" value="InterPro"/>
</dbReference>
<reference evidence="9 10" key="1">
    <citation type="submission" date="2014-04" db="EMBL/GenBank/DDBJ databases">
        <title>Draft genome sequence of Hydrogenovibrio marinus MH-110, a model organism for aerobic H2 metabolism.</title>
        <authorList>
            <person name="Cha H.J."/>
            <person name="Jo B.H."/>
            <person name="Hwang B.H."/>
        </authorList>
    </citation>
    <scope>NUCLEOTIDE SEQUENCE [LARGE SCALE GENOMIC DNA]</scope>
    <source>
        <strain evidence="9 10">MH-110</strain>
    </source>
</reference>
<dbReference type="EC" id="5.4.99.25" evidence="5"/>
<dbReference type="STRING" id="28885.EI16_01815"/>
<accession>A0A066ZMM6</accession>
<organism evidence="9 10">
    <name type="scientific">Hydrogenovibrio marinus</name>
    <dbReference type="NCBI Taxonomy" id="28885"/>
    <lineage>
        <taxon>Bacteria</taxon>
        <taxon>Pseudomonadati</taxon>
        <taxon>Pseudomonadota</taxon>
        <taxon>Gammaproteobacteria</taxon>
        <taxon>Thiotrichales</taxon>
        <taxon>Piscirickettsiaceae</taxon>
        <taxon>Hydrogenovibrio</taxon>
    </lineage>
</organism>
<dbReference type="Pfam" id="PF09157">
    <property type="entry name" value="TruB-C_2"/>
    <property type="match status" value="1"/>
</dbReference>
<dbReference type="CDD" id="cd21152">
    <property type="entry name" value="PUA_TruB_bacterial"/>
    <property type="match status" value="1"/>
</dbReference>
<feature type="domain" description="Pseudouridine synthase II N-terminal" evidence="6">
    <location>
        <begin position="31"/>
        <end position="179"/>
    </location>
</feature>
<dbReference type="GO" id="GO:1990481">
    <property type="term" value="P:mRNA pseudouridine synthesis"/>
    <property type="evidence" value="ECO:0007669"/>
    <property type="project" value="TreeGrafter"/>
</dbReference>
<dbReference type="SUPFAM" id="SSF55120">
    <property type="entry name" value="Pseudouridine synthase"/>
    <property type="match status" value="1"/>
</dbReference>
<feature type="domain" description="tRNA pseudouridylate synthase B C-terminal" evidence="8">
    <location>
        <begin position="180"/>
        <end position="235"/>
    </location>
</feature>
<dbReference type="Pfam" id="PF01509">
    <property type="entry name" value="TruB_N"/>
    <property type="match status" value="1"/>
</dbReference>
<evidence type="ECO:0000259" key="8">
    <source>
        <dbReference type="Pfam" id="PF16198"/>
    </source>
</evidence>
<keyword evidence="4 5" id="KW-0413">Isomerase</keyword>
<dbReference type="PANTHER" id="PTHR13767:SF2">
    <property type="entry name" value="PSEUDOURIDYLATE SYNTHASE TRUB1"/>
    <property type="match status" value="1"/>
</dbReference>
<feature type="domain" description="tRNA pseudouridine synthase II TruB subfamily 1 C-terminal" evidence="7">
    <location>
        <begin position="240"/>
        <end position="293"/>
    </location>
</feature>
<dbReference type="FunFam" id="3.30.2350.10:FF:000011">
    <property type="entry name" value="tRNA pseudouridine synthase B"/>
    <property type="match status" value="1"/>
</dbReference>
<gene>
    <name evidence="5" type="primary">truB</name>
    <name evidence="9" type="ORF">EI16_01815</name>
</gene>
<feature type="active site" description="Nucleophile" evidence="5">
    <location>
        <position position="46"/>
    </location>
</feature>
<dbReference type="CDD" id="cd02573">
    <property type="entry name" value="PseudoU_synth_EcTruB"/>
    <property type="match status" value="1"/>
</dbReference>
<dbReference type="HAMAP" id="MF_01080">
    <property type="entry name" value="TruB_bact"/>
    <property type="match status" value="1"/>
</dbReference>
<comment type="caution">
    <text evidence="9">The sequence shown here is derived from an EMBL/GenBank/DDBJ whole genome shotgun (WGS) entry which is preliminary data.</text>
</comment>